<organism evidence="2 3">
    <name type="scientific">Kribbella orskensis</name>
    <dbReference type="NCBI Taxonomy" id="2512216"/>
    <lineage>
        <taxon>Bacteria</taxon>
        <taxon>Bacillati</taxon>
        <taxon>Actinomycetota</taxon>
        <taxon>Actinomycetes</taxon>
        <taxon>Propionibacteriales</taxon>
        <taxon>Kribbellaceae</taxon>
        <taxon>Kribbella</taxon>
    </lineage>
</organism>
<dbReference type="SUPFAM" id="SSF56645">
    <property type="entry name" value="Acyl-CoA dehydrogenase NM domain-like"/>
    <property type="match status" value="1"/>
</dbReference>
<comment type="caution">
    <text evidence="2">The sequence shown here is derived from an EMBL/GenBank/DDBJ whole genome shotgun (WGS) entry which is preliminary data.</text>
</comment>
<dbReference type="InterPro" id="IPR009100">
    <property type="entry name" value="AcylCoA_DH/oxidase_NM_dom_sf"/>
</dbReference>
<sequence>MARSRRDAIGVGVALLNRLAKSRVVDRLGLRKRSERVVFEATKTGFRTAGALTRSFTAATKLAKLSRLPSAKGTGRFDLTPTEDQQLVVGVLTEFAAEVLWPRSRSSQRRQYYGPEGAGAVRRARVEPHRSTGGSRRDRDRAVGDDRSTGRRGDGARRHGSGGRSRASRRRPSVRRSRGGVTRPSKPRNLPAFTGDSVPAAALASVEPRPLFDPFELRTRATRQRTGHLLNGVKSLVPRGAEAELFVIARSWRTRARRCS</sequence>
<reference evidence="2 3" key="1">
    <citation type="journal article" date="2015" name="Stand. Genomic Sci.">
        <title>Genomic Encyclopedia of Bacterial and Archaeal Type Strains, Phase III: the genomes of soil and plant-associated and newly described type strains.</title>
        <authorList>
            <person name="Whitman W.B."/>
            <person name="Woyke T."/>
            <person name="Klenk H.P."/>
            <person name="Zhou Y."/>
            <person name="Lilburn T.G."/>
            <person name="Beck B.J."/>
            <person name="De Vos P."/>
            <person name="Vandamme P."/>
            <person name="Eisen J.A."/>
            <person name="Garrity G."/>
            <person name="Hugenholtz P."/>
            <person name="Kyrpides N.C."/>
        </authorList>
    </citation>
    <scope>NUCLEOTIDE SEQUENCE [LARGE SCALE GENOMIC DNA]</scope>
    <source>
        <strain evidence="2 3">VKM Ac-2538</strain>
    </source>
</reference>
<dbReference type="Proteomes" id="UP000295818">
    <property type="component" value="Unassembled WGS sequence"/>
</dbReference>
<gene>
    <name evidence="2" type="ORF">EV644_12242</name>
</gene>
<proteinExistence type="predicted"/>
<dbReference type="EMBL" id="SLWM01000022">
    <property type="protein sequence ID" value="TCO13567.1"/>
    <property type="molecule type" value="Genomic_DNA"/>
</dbReference>
<feature type="region of interest" description="Disordered" evidence="1">
    <location>
        <begin position="106"/>
        <end position="196"/>
    </location>
</feature>
<feature type="compositionally biased region" description="Basic and acidic residues" evidence="1">
    <location>
        <begin position="124"/>
        <end position="157"/>
    </location>
</feature>
<name>A0ABY2BAD1_9ACTN</name>
<evidence type="ECO:0000313" key="2">
    <source>
        <dbReference type="EMBL" id="TCO13567.1"/>
    </source>
</evidence>
<feature type="compositionally biased region" description="Basic residues" evidence="1">
    <location>
        <begin position="158"/>
        <end position="178"/>
    </location>
</feature>
<evidence type="ECO:0000256" key="1">
    <source>
        <dbReference type="SAM" id="MobiDB-lite"/>
    </source>
</evidence>
<keyword evidence="3" id="KW-1185">Reference proteome</keyword>
<accession>A0ABY2BAD1</accession>
<evidence type="ECO:0000313" key="3">
    <source>
        <dbReference type="Proteomes" id="UP000295818"/>
    </source>
</evidence>
<protein>
    <submittedName>
        <fullName evidence="2">Uncharacterized protein</fullName>
    </submittedName>
</protein>